<name>A0A1I4A1B3_9HYPH</name>
<dbReference type="GO" id="GO:0022857">
    <property type="term" value="F:transmembrane transporter activity"/>
    <property type="evidence" value="ECO:0007669"/>
    <property type="project" value="InterPro"/>
</dbReference>
<evidence type="ECO:0000256" key="4">
    <source>
        <dbReference type="ARBA" id="ARBA00022692"/>
    </source>
</evidence>
<sequence>MLYFFQQVLNGVHASAIYALLAFGYALTNSVIRRTNLAYGALFAFSGQAMILVAVFGWYVLWLTLPATVALGIAAGFGYAALVSNIFSRAVFAPLAESSPNTIVAATLGVSLVLMELARIAAETRDFWLPPMLAEPVVFASADGFRATLTVIQLVNCVVAALAILGLTVLLSRSTFGRHLRAVSDDPAAARMCGVDVQRIFHLAVIFGGLIAALAGILAGLYYGNISFGTGLIFGLKILFVTAVGGYNSPPRAALGAVAFGMAETLWTGYFPVEWRDAAVFLALVAILVLQSPDKQERPVP</sequence>
<feature type="transmembrane region" description="Helical" evidence="9">
    <location>
        <begin position="151"/>
        <end position="171"/>
    </location>
</feature>
<keyword evidence="4 9" id="KW-0812">Transmembrane</keyword>
<feature type="transmembrane region" description="Helical" evidence="9">
    <location>
        <begin position="67"/>
        <end position="91"/>
    </location>
</feature>
<evidence type="ECO:0000313" key="10">
    <source>
        <dbReference type="EMBL" id="SFK50164.1"/>
    </source>
</evidence>
<dbReference type="PANTHER" id="PTHR11795:SF445">
    <property type="entry name" value="AMINO ACID ABC TRANSPORTER PERMEASE PROTEIN"/>
    <property type="match status" value="1"/>
</dbReference>
<dbReference type="OrthoDB" id="8116969at2"/>
<evidence type="ECO:0000256" key="9">
    <source>
        <dbReference type="SAM" id="Phobius"/>
    </source>
</evidence>
<comment type="similarity">
    <text evidence="8">Belongs to the binding-protein-dependent transport system permease family. LivHM subfamily.</text>
</comment>
<evidence type="ECO:0000313" key="11">
    <source>
        <dbReference type="Proteomes" id="UP000323300"/>
    </source>
</evidence>
<keyword evidence="3" id="KW-1003">Cell membrane</keyword>
<dbReference type="GO" id="GO:0006865">
    <property type="term" value="P:amino acid transport"/>
    <property type="evidence" value="ECO:0007669"/>
    <property type="project" value="UniProtKB-KW"/>
</dbReference>
<keyword evidence="6 9" id="KW-1133">Transmembrane helix</keyword>
<evidence type="ECO:0000256" key="6">
    <source>
        <dbReference type="ARBA" id="ARBA00022989"/>
    </source>
</evidence>
<dbReference type="InterPro" id="IPR001851">
    <property type="entry name" value="ABC_transp_permease"/>
</dbReference>
<feature type="transmembrane region" description="Helical" evidence="9">
    <location>
        <begin position="200"/>
        <end position="222"/>
    </location>
</feature>
<evidence type="ECO:0000256" key="7">
    <source>
        <dbReference type="ARBA" id="ARBA00023136"/>
    </source>
</evidence>
<feature type="transmembrane region" description="Helical" evidence="9">
    <location>
        <begin position="12"/>
        <end position="32"/>
    </location>
</feature>
<comment type="subcellular location">
    <subcellularLocation>
        <location evidence="1">Cell membrane</location>
        <topology evidence="1">Multi-pass membrane protein</topology>
    </subcellularLocation>
</comment>
<evidence type="ECO:0000256" key="8">
    <source>
        <dbReference type="ARBA" id="ARBA00037998"/>
    </source>
</evidence>
<accession>A0A1I4A1B3</accession>
<dbReference type="AlphaFoldDB" id="A0A1I4A1B3"/>
<reference evidence="10 11" key="1">
    <citation type="submission" date="2016-10" db="EMBL/GenBank/DDBJ databases">
        <authorList>
            <person name="Varghese N."/>
            <person name="Submissions S."/>
        </authorList>
    </citation>
    <scope>NUCLEOTIDE SEQUENCE [LARGE SCALE GENOMIC DNA]</scope>
    <source>
        <strain evidence="10 11">DSM 21822</strain>
    </source>
</reference>
<evidence type="ECO:0000256" key="2">
    <source>
        <dbReference type="ARBA" id="ARBA00022448"/>
    </source>
</evidence>
<feature type="transmembrane region" description="Helical" evidence="9">
    <location>
        <begin position="103"/>
        <end position="122"/>
    </location>
</feature>
<keyword evidence="11" id="KW-1185">Reference proteome</keyword>
<evidence type="ECO:0000256" key="5">
    <source>
        <dbReference type="ARBA" id="ARBA00022970"/>
    </source>
</evidence>
<evidence type="ECO:0000256" key="1">
    <source>
        <dbReference type="ARBA" id="ARBA00004651"/>
    </source>
</evidence>
<feature type="transmembrane region" description="Helical" evidence="9">
    <location>
        <begin position="228"/>
        <end position="247"/>
    </location>
</feature>
<dbReference type="RefSeq" id="WP_149760707.1">
    <property type="nucleotide sequence ID" value="NZ_BSPE01000070.1"/>
</dbReference>
<keyword evidence="7 9" id="KW-0472">Membrane</keyword>
<proteinExistence type="inferred from homology"/>
<evidence type="ECO:0000256" key="3">
    <source>
        <dbReference type="ARBA" id="ARBA00022475"/>
    </source>
</evidence>
<dbReference type="Pfam" id="PF02653">
    <property type="entry name" value="BPD_transp_2"/>
    <property type="match status" value="1"/>
</dbReference>
<dbReference type="GO" id="GO:0005886">
    <property type="term" value="C:plasma membrane"/>
    <property type="evidence" value="ECO:0007669"/>
    <property type="project" value="UniProtKB-SubCell"/>
</dbReference>
<feature type="transmembrane region" description="Helical" evidence="9">
    <location>
        <begin position="39"/>
        <end position="61"/>
    </location>
</feature>
<dbReference type="CDD" id="cd06582">
    <property type="entry name" value="TM_PBP1_LivH_like"/>
    <property type="match status" value="1"/>
</dbReference>
<protein>
    <submittedName>
        <fullName evidence="10">Branched-chain amino acid transport system permease protein</fullName>
    </submittedName>
</protein>
<gene>
    <name evidence="10" type="ORF">SAMN04488498_107101</name>
</gene>
<keyword evidence="5" id="KW-0029">Amino-acid transport</keyword>
<organism evidence="10 11">
    <name type="scientific">Neomesorhizobium albiziae</name>
    <dbReference type="NCBI Taxonomy" id="335020"/>
    <lineage>
        <taxon>Bacteria</taxon>
        <taxon>Pseudomonadati</taxon>
        <taxon>Pseudomonadota</taxon>
        <taxon>Alphaproteobacteria</taxon>
        <taxon>Hyphomicrobiales</taxon>
        <taxon>Phyllobacteriaceae</taxon>
        <taxon>Neomesorhizobium</taxon>
    </lineage>
</organism>
<dbReference type="EMBL" id="FOSL01000007">
    <property type="protein sequence ID" value="SFK50164.1"/>
    <property type="molecule type" value="Genomic_DNA"/>
</dbReference>
<keyword evidence="2" id="KW-0813">Transport</keyword>
<dbReference type="InterPro" id="IPR052157">
    <property type="entry name" value="BCAA_transport_permease"/>
</dbReference>
<dbReference type="Proteomes" id="UP000323300">
    <property type="component" value="Unassembled WGS sequence"/>
</dbReference>
<dbReference type="PANTHER" id="PTHR11795">
    <property type="entry name" value="BRANCHED-CHAIN AMINO ACID TRANSPORT SYSTEM PERMEASE PROTEIN LIVH"/>
    <property type="match status" value="1"/>
</dbReference>